<evidence type="ECO:0000313" key="3">
    <source>
        <dbReference type="Proteomes" id="UP000675781"/>
    </source>
</evidence>
<dbReference type="Pfam" id="PF04020">
    <property type="entry name" value="Phage_holin_4_2"/>
    <property type="match status" value="1"/>
</dbReference>
<dbReference type="EMBL" id="JAGSOG010000001">
    <property type="protein sequence ID" value="MBR7831646.1"/>
    <property type="molecule type" value="Genomic_DNA"/>
</dbReference>
<keyword evidence="3" id="KW-1185">Reference proteome</keyword>
<feature type="transmembrane region" description="Helical" evidence="1">
    <location>
        <begin position="38"/>
        <end position="56"/>
    </location>
</feature>
<dbReference type="InterPro" id="IPR007165">
    <property type="entry name" value="Phage_holin_4_2"/>
</dbReference>
<feature type="transmembrane region" description="Helical" evidence="1">
    <location>
        <begin position="62"/>
        <end position="91"/>
    </location>
</feature>
<reference evidence="2" key="1">
    <citation type="submission" date="2021-04" db="EMBL/GenBank/DDBJ databases">
        <title>Genome based classification of Actinospica acidithermotolerans sp. nov., an actinobacterium isolated from an Indonesian hot spring.</title>
        <authorList>
            <person name="Kusuma A.B."/>
            <person name="Putra K.E."/>
            <person name="Nafisah S."/>
            <person name="Loh J."/>
            <person name="Nouioui I."/>
            <person name="Goodfellow M."/>
        </authorList>
    </citation>
    <scope>NUCLEOTIDE SEQUENCE</scope>
    <source>
        <strain evidence="2">CSCA 57</strain>
    </source>
</reference>
<keyword evidence="1" id="KW-0472">Membrane</keyword>
<feature type="transmembrane region" description="Helical" evidence="1">
    <location>
        <begin position="6"/>
        <end position="26"/>
    </location>
</feature>
<keyword evidence="1" id="KW-0812">Transmembrane</keyword>
<organism evidence="2 3">
    <name type="scientific">Actinospica durhamensis</name>
    <dbReference type="NCBI Taxonomy" id="1508375"/>
    <lineage>
        <taxon>Bacteria</taxon>
        <taxon>Bacillati</taxon>
        <taxon>Actinomycetota</taxon>
        <taxon>Actinomycetes</taxon>
        <taxon>Catenulisporales</taxon>
        <taxon>Actinospicaceae</taxon>
        <taxon>Actinospica</taxon>
    </lineage>
</organism>
<feature type="transmembrane region" description="Helical" evidence="1">
    <location>
        <begin position="103"/>
        <end position="124"/>
    </location>
</feature>
<sequence length="129" mass="13764">MKKFVIKIGVNAVALWVASLILKSGITFDRAGGSNVQLVETVLIVALIFGLVNTFIRPIVKLFSLGLIVLTVGLITFVINALMLMLTSAICGHLAVHFHVKNFVAALIGSLIITAVSMVLHTVLPDDAK</sequence>
<keyword evidence="1" id="KW-1133">Transmembrane helix</keyword>
<gene>
    <name evidence="2" type="ORF">KDL01_00140</name>
</gene>
<evidence type="ECO:0000256" key="1">
    <source>
        <dbReference type="SAM" id="Phobius"/>
    </source>
</evidence>
<dbReference type="Proteomes" id="UP000675781">
    <property type="component" value="Unassembled WGS sequence"/>
</dbReference>
<comment type="caution">
    <text evidence="2">The sequence shown here is derived from an EMBL/GenBank/DDBJ whole genome shotgun (WGS) entry which is preliminary data.</text>
</comment>
<dbReference type="PANTHER" id="PTHR37309">
    <property type="entry name" value="SLR0284 PROTEIN"/>
    <property type="match status" value="1"/>
</dbReference>
<dbReference type="AlphaFoldDB" id="A0A941EHT9"/>
<protein>
    <submittedName>
        <fullName evidence="2">Phage holin family protein</fullName>
    </submittedName>
</protein>
<dbReference type="RefSeq" id="WP_212526179.1">
    <property type="nucleotide sequence ID" value="NZ_JAGSOG010000001.1"/>
</dbReference>
<proteinExistence type="predicted"/>
<dbReference type="PANTHER" id="PTHR37309:SF1">
    <property type="entry name" value="SLR0284 PROTEIN"/>
    <property type="match status" value="1"/>
</dbReference>
<accession>A0A941EHT9</accession>
<evidence type="ECO:0000313" key="2">
    <source>
        <dbReference type="EMBL" id="MBR7831646.1"/>
    </source>
</evidence>
<name>A0A941EHT9_9ACTN</name>